<keyword evidence="1" id="KW-0472">Membrane</keyword>
<evidence type="ECO:0000313" key="3">
    <source>
        <dbReference type="Proteomes" id="UP000078561"/>
    </source>
</evidence>
<sequence>MKNCCFCISLRTATLILALLGTVSHFYSGLTLSTMSFEEFDSGTVFGLTLYSYLSGWACLAGAVGVLKNNVRRLRLFNIYYWADLALHAGFSVASAVMLFTLHSDICEEMSKDGKVELETCEQVYIQSAWIVTIAMALSMLLKLHFAFAIHSYAKRVQQEQQHGETSVLVVEYTPVPPMDTKEQTDVIYVAGKEFIPDDKKQQA</sequence>
<gene>
    <name evidence="2" type="primary">ABSGL_13319.1 scaffold 13659</name>
</gene>
<feature type="transmembrane region" description="Helical" evidence="1">
    <location>
        <begin position="124"/>
        <end position="146"/>
    </location>
</feature>
<proteinExistence type="predicted"/>
<name>A0A168S1H7_ABSGL</name>
<dbReference type="InParanoid" id="A0A168S1H7"/>
<evidence type="ECO:0000256" key="1">
    <source>
        <dbReference type="SAM" id="Phobius"/>
    </source>
</evidence>
<organism evidence="2">
    <name type="scientific">Absidia glauca</name>
    <name type="common">Pin mould</name>
    <dbReference type="NCBI Taxonomy" id="4829"/>
    <lineage>
        <taxon>Eukaryota</taxon>
        <taxon>Fungi</taxon>
        <taxon>Fungi incertae sedis</taxon>
        <taxon>Mucoromycota</taxon>
        <taxon>Mucoromycotina</taxon>
        <taxon>Mucoromycetes</taxon>
        <taxon>Mucorales</taxon>
        <taxon>Cunninghamellaceae</taxon>
        <taxon>Absidia</taxon>
    </lineage>
</organism>
<keyword evidence="1" id="KW-0812">Transmembrane</keyword>
<feature type="transmembrane region" description="Helical" evidence="1">
    <location>
        <begin position="50"/>
        <end position="67"/>
    </location>
</feature>
<protein>
    <submittedName>
        <fullName evidence="2">Uncharacterized protein</fullName>
    </submittedName>
</protein>
<keyword evidence="3" id="KW-1185">Reference proteome</keyword>
<feature type="transmembrane region" description="Helical" evidence="1">
    <location>
        <begin position="12"/>
        <end position="30"/>
    </location>
</feature>
<reference evidence="2" key="1">
    <citation type="submission" date="2016-04" db="EMBL/GenBank/DDBJ databases">
        <authorList>
            <person name="Evans L.H."/>
            <person name="Alamgir A."/>
            <person name="Owens N."/>
            <person name="Weber N.D."/>
            <person name="Virtaneva K."/>
            <person name="Barbian K."/>
            <person name="Babar A."/>
            <person name="Rosenke K."/>
        </authorList>
    </citation>
    <scope>NUCLEOTIDE SEQUENCE [LARGE SCALE GENOMIC DNA]</scope>
    <source>
        <strain evidence="2">CBS 101.48</strain>
    </source>
</reference>
<feature type="transmembrane region" description="Helical" evidence="1">
    <location>
        <begin position="79"/>
        <end position="104"/>
    </location>
</feature>
<keyword evidence="1" id="KW-1133">Transmembrane helix</keyword>
<dbReference type="OrthoDB" id="2355659at2759"/>
<dbReference type="OMA" id="IAMAINM"/>
<dbReference type="EMBL" id="LT554760">
    <property type="protein sequence ID" value="SAM07676.1"/>
    <property type="molecule type" value="Genomic_DNA"/>
</dbReference>
<dbReference type="Proteomes" id="UP000078561">
    <property type="component" value="Unassembled WGS sequence"/>
</dbReference>
<dbReference type="AlphaFoldDB" id="A0A168S1H7"/>
<evidence type="ECO:0000313" key="2">
    <source>
        <dbReference type="EMBL" id="SAM07676.1"/>
    </source>
</evidence>
<accession>A0A168S1H7</accession>